<dbReference type="CDD" id="cd21157">
    <property type="entry name" value="PUA_G5K"/>
    <property type="match status" value="1"/>
</dbReference>
<dbReference type="GO" id="GO:0005524">
    <property type="term" value="F:ATP binding"/>
    <property type="evidence" value="ECO:0007669"/>
    <property type="project" value="UniProtKB-KW"/>
</dbReference>
<name>A0A1G6L2K1_9ACTN</name>
<evidence type="ECO:0000256" key="4">
    <source>
        <dbReference type="ARBA" id="ARBA00022679"/>
    </source>
</evidence>
<dbReference type="SMART" id="SM00359">
    <property type="entry name" value="PUA"/>
    <property type="match status" value="1"/>
</dbReference>
<dbReference type="Pfam" id="PF00696">
    <property type="entry name" value="AA_kinase"/>
    <property type="match status" value="1"/>
</dbReference>
<keyword evidence="7 8" id="KW-0067">ATP-binding</keyword>
<comment type="pathway">
    <text evidence="8">Amino-acid biosynthesis; L-proline biosynthesis; L-glutamate 5-semialdehyde from L-glutamate: step 1/2.</text>
</comment>
<dbReference type="InterPro" id="IPR001057">
    <property type="entry name" value="Glu/AcGlu_kinase"/>
</dbReference>
<dbReference type="InterPro" id="IPR015947">
    <property type="entry name" value="PUA-like_sf"/>
</dbReference>
<dbReference type="EC" id="2.7.2.11" evidence="8"/>
<evidence type="ECO:0000313" key="11">
    <source>
        <dbReference type="Proteomes" id="UP000198528"/>
    </source>
</evidence>
<dbReference type="EMBL" id="FMZL01000011">
    <property type="protein sequence ID" value="SDC36965.1"/>
    <property type="molecule type" value="Genomic_DNA"/>
</dbReference>
<dbReference type="SUPFAM" id="SSF88697">
    <property type="entry name" value="PUA domain-like"/>
    <property type="match status" value="1"/>
</dbReference>
<dbReference type="PANTHER" id="PTHR43654:SF1">
    <property type="entry name" value="ISOPENTENYL PHOSPHATE KINASE"/>
    <property type="match status" value="1"/>
</dbReference>
<dbReference type="PROSITE" id="PS50890">
    <property type="entry name" value="PUA"/>
    <property type="match status" value="1"/>
</dbReference>
<evidence type="ECO:0000256" key="2">
    <source>
        <dbReference type="ARBA" id="ARBA00022605"/>
    </source>
</evidence>
<accession>A0A1G6L2K1</accession>
<sequence>MEDIFEAPNVVVVKVGSSTLVDESGRPDRTFIGSLCDQAADLQERGYHVVIVSSGAVAAGMERLGLYARPTDMPGRQACAAAGQAALTEVYAEQLARRGVPCGQVLLTRRDLTDREGYLNARNTLGRMLELGAVPVVNENDTVSFTEINFGDNDMLGAIVAAMLNADLYVILSDIDGLYTANPAHDPTARLVLRVEEVTPKISAMAGGAGSAVGTGGMASKVRAARAMIAAGVPMVVCRGRERDSFRRVVEGERLGTRFEGPAGVQHESARKLWIGLAEMPRGSVLLDAGASRAILERGASVLPVGVTSAEGRFSTGDVVNVVSAEGALIGRGITRYSSEDIGRVHGLRLDVIARFMPEKDGQPVIHRDELLVF</sequence>
<feature type="domain" description="PUA" evidence="9">
    <location>
        <begin position="283"/>
        <end position="357"/>
    </location>
</feature>
<dbReference type="NCBIfam" id="TIGR01027">
    <property type="entry name" value="proB"/>
    <property type="match status" value="1"/>
</dbReference>
<keyword evidence="1 8" id="KW-0963">Cytoplasm</keyword>
<comment type="similarity">
    <text evidence="8">Belongs to the glutamate 5-kinase family.</text>
</comment>
<dbReference type="RefSeq" id="WP_090846516.1">
    <property type="nucleotide sequence ID" value="NZ_FMZL01000011.1"/>
</dbReference>
<dbReference type="GO" id="GO:0003723">
    <property type="term" value="F:RNA binding"/>
    <property type="evidence" value="ECO:0007669"/>
    <property type="project" value="InterPro"/>
</dbReference>
<dbReference type="InterPro" id="IPR041739">
    <property type="entry name" value="G5K_ProB"/>
</dbReference>
<keyword evidence="11" id="KW-1185">Reference proteome</keyword>
<dbReference type="AlphaFoldDB" id="A0A1G6L2K1"/>
<dbReference type="GO" id="GO:0005829">
    <property type="term" value="C:cytosol"/>
    <property type="evidence" value="ECO:0007669"/>
    <property type="project" value="TreeGrafter"/>
</dbReference>
<dbReference type="PROSITE" id="PS00902">
    <property type="entry name" value="GLUTAMATE_5_KINASE"/>
    <property type="match status" value="1"/>
</dbReference>
<dbReference type="PRINTS" id="PR00474">
    <property type="entry name" value="GLU5KINASE"/>
</dbReference>
<dbReference type="InterPro" id="IPR036974">
    <property type="entry name" value="PUA_sf"/>
</dbReference>
<feature type="binding site" evidence="8">
    <location>
        <position position="153"/>
    </location>
    <ligand>
        <name>substrate</name>
    </ligand>
</feature>
<keyword evidence="3 8" id="KW-0641">Proline biosynthesis</keyword>
<evidence type="ECO:0000256" key="8">
    <source>
        <dbReference type="HAMAP-Rule" id="MF_00456"/>
    </source>
</evidence>
<keyword evidence="6 8" id="KW-0418">Kinase</keyword>
<keyword evidence="5 8" id="KW-0547">Nucleotide-binding</keyword>
<dbReference type="Gene3D" id="3.40.1160.10">
    <property type="entry name" value="Acetylglutamate kinase-like"/>
    <property type="match status" value="1"/>
</dbReference>
<evidence type="ECO:0000313" key="10">
    <source>
        <dbReference type="EMBL" id="SDC36965.1"/>
    </source>
</evidence>
<dbReference type="Pfam" id="PF01472">
    <property type="entry name" value="PUA"/>
    <property type="match status" value="1"/>
</dbReference>
<evidence type="ECO:0000259" key="9">
    <source>
        <dbReference type="SMART" id="SM00359"/>
    </source>
</evidence>
<dbReference type="InterPro" id="IPR011529">
    <property type="entry name" value="Glu_5kinase"/>
</dbReference>
<dbReference type="CDD" id="cd04242">
    <property type="entry name" value="AAK_G5K_ProB"/>
    <property type="match status" value="1"/>
</dbReference>
<feature type="binding site" evidence="8">
    <location>
        <position position="141"/>
    </location>
    <ligand>
        <name>substrate</name>
    </ligand>
</feature>
<comment type="catalytic activity">
    <reaction evidence="8">
        <text>L-glutamate + ATP = L-glutamyl 5-phosphate + ADP</text>
        <dbReference type="Rhea" id="RHEA:14877"/>
        <dbReference type="ChEBI" id="CHEBI:29985"/>
        <dbReference type="ChEBI" id="CHEBI:30616"/>
        <dbReference type="ChEBI" id="CHEBI:58274"/>
        <dbReference type="ChEBI" id="CHEBI:456216"/>
        <dbReference type="EC" id="2.7.2.11"/>
    </reaction>
</comment>
<dbReference type="InterPro" id="IPR002478">
    <property type="entry name" value="PUA"/>
</dbReference>
<dbReference type="PANTHER" id="PTHR43654">
    <property type="entry name" value="GLUTAMATE 5-KINASE"/>
    <property type="match status" value="1"/>
</dbReference>
<evidence type="ECO:0000256" key="1">
    <source>
        <dbReference type="ARBA" id="ARBA00022490"/>
    </source>
</evidence>
<dbReference type="PIRSF" id="PIRSF000729">
    <property type="entry name" value="GK"/>
    <property type="match status" value="1"/>
</dbReference>
<dbReference type="GO" id="GO:0004349">
    <property type="term" value="F:glutamate 5-kinase activity"/>
    <property type="evidence" value="ECO:0007669"/>
    <property type="project" value="UniProtKB-UniRule"/>
</dbReference>
<dbReference type="GO" id="GO:0055129">
    <property type="term" value="P:L-proline biosynthetic process"/>
    <property type="evidence" value="ECO:0007669"/>
    <property type="project" value="UniProtKB-UniRule"/>
</dbReference>
<dbReference type="InterPro" id="IPR019797">
    <property type="entry name" value="Glutamate_5-kinase_CS"/>
</dbReference>
<dbReference type="Gene3D" id="2.30.130.10">
    <property type="entry name" value="PUA domain"/>
    <property type="match status" value="1"/>
</dbReference>
<dbReference type="InterPro" id="IPR001048">
    <property type="entry name" value="Asp/Glu/Uridylate_kinase"/>
</dbReference>
<keyword evidence="2 8" id="KW-0028">Amino-acid biosynthesis</keyword>
<gene>
    <name evidence="8" type="primary">proB</name>
    <name evidence="10" type="ORF">SAMN04487824_11138</name>
</gene>
<dbReference type="HAMAP" id="MF_00456">
    <property type="entry name" value="ProB"/>
    <property type="match status" value="1"/>
</dbReference>
<evidence type="ECO:0000256" key="6">
    <source>
        <dbReference type="ARBA" id="ARBA00022777"/>
    </source>
</evidence>
<comment type="function">
    <text evidence="8">Catalyzes the transfer of a phosphate group to glutamate to form L-glutamate 5-phosphate.</text>
</comment>
<evidence type="ECO:0000256" key="3">
    <source>
        <dbReference type="ARBA" id="ARBA00022650"/>
    </source>
</evidence>
<feature type="binding site" evidence="8">
    <location>
        <begin position="173"/>
        <end position="174"/>
    </location>
    <ligand>
        <name>ATP</name>
        <dbReference type="ChEBI" id="CHEBI:30616"/>
    </ligand>
</feature>
<evidence type="ECO:0000256" key="5">
    <source>
        <dbReference type="ARBA" id="ARBA00022741"/>
    </source>
</evidence>
<comment type="subcellular location">
    <subcellularLocation>
        <location evidence="8">Cytoplasm</location>
    </subcellularLocation>
</comment>
<feature type="binding site" evidence="8">
    <location>
        <position position="14"/>
    </location>
    <ligand>
        <name>ATP</name>
        <dbReference type="ChEBI" id="CHEBI:30616"/>
    </ligand>
</feature>
<protein>
    <recommendedName>
        <fullName evidence="8">Glutamate 5-kinase</fullName>
        <ecNumber evidence="8">2.7.2.11</ecNumber>
    </recommendedName>
    <alternativeName>
        <fullName evidence="8">Gamma-glutamyl kinase</fullName>
        <shortName evidence="8">GK</shortName>
    </alternativeName>
</protein>
<dbReference type="InterPro" id="IPR036393">
    <property type="entry name" value="AceGlu_kinase-like_sf"/>
</dbReference>
<dbReference type="UniPathway" id="UPA00098">
    <property type="reaction ID" value="UER00359"/>
</dbReference>
<feature type="binding site" evidence="8">
    <location>
        <position position="54"/>
    </location>
    <ligand>
        <name>substrate</name>
    </ligand>
</feature>
<dbReference type="InterPro" id="IPR005715">
    <property type="entry name" value="Glu_5kinase/COase_Synthase"/>
</dbReference>
<organism evidence="10 11">
    <name type="scientific">Parafannyhessea umbonata</name>
    <dbReference type="NCBI Taxonomy" id="604330"/>
    <lineage>
        <taxon>Bacteria</taxon>
        <taxon>Bacillati</taxon>
        <taxon>Actinomycetota</taxon>
        <taxon>Coriobacteriia</taxon>
        <taxon>Coriobacteriales</taxon>
        <taxon>Atopobiaceae</taxon>
        <taxon>Parafannyhessea</taxon>
    </lineage>
</organism>
<evidence type="ECO:0000256" key="7">
    <source>
        <dbReference type="ARBA" id="ARBA00022840"/>
    </source>
</evidence>
<dbReference type="SUPFAM" id="SSF53633">
    <property type="entry name" value="Carbamate kinase-like"/>
    <property type="match status" value="1"/>
</dbReference>
<keyword evidence="4 8" id="KW-0808">Transferase</keyword>
<feature type="binding site" evidence="8">
    <location>
        <begin position="215"/>
        <end position="221"/>
    </location>
    <ligand>
        <name>ATP</name>
        <dbReference type="ChEBI" id="CHEBI:30616"/>
    </ligand>
</feature>
<reference evidence="11" key="1">
    <citation type="submission" date="2016-10" db="EMBL/GenBank/DDBJ databases">
        <authorList>
            <person name="Varghese N."/>
            <person name="Submissions S."/>
        </authorList>
    </citation>
    <scope>NUCLEOTIDE SEQUENCE [LARGE SCALE GENOMIC DNA]</scope>
    <source>
        <strain evidence="11">DSM 22619</strain>
    </source>
</reference>
<dbReference type="Proteomes" id="UP000198528">
    <property type="component" value="Unassembled WGS sequence"/>
</dbReference>
<dbReference type="STRING" id="604330.SAMN04489857_0966"/>
<proteinExistence type="inferred from homology"/>
<dbReference type="FunFam" id="3.40.1160.10:FF:000018">
    <property type="entry name" value="Glutamate 5-kinase"/>
    <property type="match status" value="1"/>
</dbReference>